<dbReference type="SUPFAM" id="SSF48264">
    <property type="entry name" value="Cytochrome P450"/>
    <property type="match status" value="1"/>
</dbReference>
<keyword evidence="4 9" id="KW-0349">Heme</keyword>
<dbReference type="Gene3D" id="1.10.630.10">
    <property type="entry name" value="Cytochrome P450"/>
    <property type="match status" value="1"/>
</dbReference>
<comment type="pathway">
    <text evidence="2">Secondary metabolite biosynthesis.</text>
</comment>
<evidence type="ECO:0000256" key="8">
    <source>
        <dbReference type="ARBA" id="ARBA00023033"/>
    </source>
</evidence>
<dbReference type="InterPro" id="IPR050364">
    <property type="entry name" value="Cytochrome_P450_fung"/>
</dbReference>
<comment type="caution">
    <text evidence="11">The sequence shown here is derived from an EMBL/GenBank/DDBJ whole genome shotgun (WGS) entry which is preliminary data.</text>
</comment>
<dbReference type="EMBL" id="JAUEPU010000008">
    <property type="protein sequence ID" value="KAK0500316.1"/>
    <property type="molecule type" value="Genomic_DNA"/>
</dbReference>
<dbReference type="InterPro" id="IPR002401">
    <property type="entry name" value="Cyt_P450_E_grp-I"/>
</dbReference>
<sequence length="526" mass="59110">MISNLLITFLAILVVLLLRRLTRRSLNRRRLPPGPKGIPLLGNLWDVPAEYPWLTYAQWATTYGDILYLDTPGNPTVVLNSAQVAAEIFEKRSKNYSDRPDFVMTKLAGWGFNLGFMRYSEDWRKHRRMVHQYFQPRAVPAYYPVQMRATLALLQQLQKSPDEFVHHVRHHAGSVIMKTVYGYDVDPNGDRFVEIVDRALESIRIIGNLGTFLVDSIPSLRYIPRWFPGAKFMSLADSWRKDVEEMKEGPFAYTSESMANGLDTSSLVSVNLAKMKDISASERMTHLEVTRNTAAVAFSAGADTVGSHLLLLGEVFLNAAKTVSVVLSTMLAFLLYPEVQAKAQAELDAIVGPTRLPNFEDRPKLPYIDVILLEALRWNPVVPLSIAHRNVEEDVYRGYYIPAGTTVIGNTWAILHDEKDYPNPHVFDPERFISAEGKETQPEPTAAFGFGRRICPGRYLALNTAWIAIASLASTLSFTKAMDPEGRVIEPSHTFTGDFLSFPLPFKCTIKARSARAQALINSDES</sequence>
<evidence type="ECO:0000256" key="6">
    <source>
        <dbReference type="ARBA" id="ARBA00023002"/>
    </source>
</evidence>
<evidence type="ECO:0000313" key="11">
    <source>
        <dbReference type="EMBL" id="KAK0500316.1"/>
    </source>
</evidence>
<evidence type="ECO:0000256" key="2">
    <source>
        <dbReference type="ARBA" id="ARBA00005179"/>
    </source>
</evidence>
<feature type="binding site" description="axial binding residue" evidence="9">
    <location>
        <position position="455"/>
    </location>
    <ligand>
        <name>heme</name>
        <dbReference type="ChEBI" id="CHEBI:30413"/>
    </ligand>
    <ligandPart>
        <name>Fe</name>
        <dbReference type="ChEBI" id="CHEBI:18248"/>
    </ligandPart>
</feature>
<evidence type="ECO:0000256" key="5">
    <source>
        <dbReference type="ARBA" id="ARBA00022723"/>
    </source>
</evidence>
<evidence type="ECO:0000256" key="10">
    <source>
        <dbReference type="RuleBase" id="RU000461"/>
    </source>
</evidence>
<organism evidence="11 12">
    <name type="scientific">Armillaria luteobubalina</name>
    <dbReference type="NCBI Taxonomy" id="153913"/>
    <lineage>
        <taxon>Eukaryota</taxon>
        <taxon>Fungi</taxon>
        <taxon>Dikarya</taxon>
        <taxon>Basidiomycota</taxon>
        <taxon>Agaricomycotina</taxon>
        <taxon>Agaricomycetes</taxon>
        <taxon>Agaricomycetidae</taxon>
        <taxon>Agaricales</taxon>
        <taxon>Marasmiineae</taxon>
        <taxon>Physalacriaceae</taxon>
        <taxon>Armillaria</taxon>
    </lineage>
</organism>
<gene>
    <name evidence="11" type="ORF">EDD18DRAFT_1438560</name>
</gene>
<evidence type="ECO:0000256" key="9">
    <source>
        <dbReference type="PIRSR" id="PIRSR602401-1"/>
    </source>
</evidence>
<evidence type="ECO:0000256" key="4">
    <source>
        <dbReference type="ARBA" id="ARBA00022617"/>
    </source>
</evidence>
<comment type="similarity">
    <text evidence="3 10">Belongs to the cytochrome P450 family.</text>
</comment>
<dbReference type="GO" id="GO:0004497">
    <property type="term" value="F:monooxygenase activity"/>
    <property type="evidence" value="ECO:0007669"/>
    <property type="project" value="UniProtKB-KW"/>
</dbReference>
<evidence type="ECO:0000256" key="3">
    <source>
        <dbReference type="ARBA" id="ARBA00010617"/>
    </source>
</evidence>
<protein>
    <submittedName>
        <fullName evidence="11">Cytochrome P450</fullName>
    </submittedName>
</protein>
<keyword evidence="7 9" id="KW-0408">Iron</keyword>
<dbReference type="PRINTS" id="PR00463">
    <property type="entry name" value="EP450I"/>
</dbReference>
<dbReference type="InterPro" id="IPR017972">
    <property type="entry name" value="Cyt_P450_CS"/>
</dbReference>
<evidence type="ECO:0000256" key="7">
    <source>
        <dbReference type="ARBA" id="ARBA00023004"/>
    </source>
</evidence>
<dbReference type="InterPro" id="IPR001128">
    <property type="entry name" value="Cyt_P450"/>
</dbReference>
<dbReference type="PROSITE" id="PS00086">
    <property type="entry name" value="CYTOCHROME_P450"/>
    <property type="match status" value="1"/>
</dbReference>
<keyword evidence="8 10" id="KW-0503">Monooxygenase</keyword>
<comment type="cofactor">
    <cofactor evidence="1 9">
        <name>heme</name>
        <dbReference type="ChEBI" id="CHEBI:30413"/>
    </cofactor>
</comment>
<dbReference type="PRINTS" id="PR00385">
    <property type="entry name" value="P450"/>
</dbReference>
<dbReference type="GO" id="GO:0020037">
    <property type="term" value="F:heme binding"/>
    <property type="evidence" value="ECO:0007669"/>
    <property type="project" value="InterPro"/>
</dbReference>
<dbReference type="Pfam" id="PF00067">
    <property type="entry name" value="p450"/>
    <property type="match status" value="2"/>
</dbReference>
<dbReference type="CDD" id="cd11065">
    <property type="entry name" value="CYP64-like"/>
    <property type="match status" value="1"/>
</dbReference>
<keyword evidence="12" id="KW-1185">Reference proteome</keyword>
<keyword evidence="6 10" id="KW-0560">Oxidoreductase</keyword>
<dbReference type="GO" id="GO:0005506">
    <property type="term" value="F:iron ion binding"/>
    <property type="evidence" value="ECO:0007669"/>
    <property type="project" value="InterPro"/>
</dbReference>
<evidence type="ECO:0000313" key="12">
    <source>
        <dbReference type="Proteomes" id="UP001175228"/>
    </source>
</evidence>
<name>A0AA39QEB6_9AGAR</name>
<dbReference type="GO" id="GO:0016705">
    <property type="term" value="F:oxidoreductase activity, acting on paired donors, with incorporation or reduction of molecular oxygen"/>
    <property type="evidence" value="ECO:0007669"/>
    <property type="project" value="InterPro"/>
</dbReference>
<evidence type="ECO:0000256" key="1">
    <source>
        <dbReference type="ARBA" id="ARBA00001971"/>
    </source>
</evidence>
<proteinExistence type="inferred from homology"/>
<dbReference type="PANTHER" id="PTHR46300">
    <property type="entry name" value="P450, PUTATIVE (EUROFUNG)-RELATED-RELATED"/>
    <property type="match status" value="1"/>
</dbReference>
<reference evidence="11" key="1">
    <citation type="submission" date="2023-06" db="EMBL/GenBank/DDBJ databases">
        <authorList>
            <consortium name="Lawrence Berkeley National Laboratory"/>
            <person name="Ahrendt S."/>
            <person name="Sahu N."/>
            <person name="Indic B."/>
            <person name="Wong-Bajracharya J."/>
            <person name="Merenyi Z."/>
            <person name="Ke H.-M."/>
            <person name="Monk M."/>
            <person name="Kocsube S."/>
            <person name="Drula E."/>
            <person name="Lipzen A."/>
            <person name="Balint B."/>
            <person name="Henrissat B."/>
            <person name="Andreopoulos B."/>
            <person name="Martin F.M."/>
            <person name="Harder C.B."/>
            <person name="Rigling D."/>
            <person name="Ford K.L."/>
            <person name="Foster G.D."/>
            <person name="Pangilinan J."/>
            <person name="Papanicolaou A."/>
            <person name="Barry K."/>
            <person name="LaButti K."/>
            <person name="Viragh M."/>
            <person name="Koriabine M."/>
            <person name="Yan M."/>
            <person name="Riley R."/>
            <person name="Champramary S."/>
            <person name="Plett K.L."/>
            <person name="Tsai I.J."/>
            <person name="Slot J."/>
            <person name="Sipos G."/>
            <person name="Plett J."/>
            <person name="Nagy L.G."/>
            <person name="Grigoriev I.V."/>
        </authorList>
    </citation>
    <scope>NUCLEOTIDE SEQUENCE</scope>
    <source>
        <strain evidence="11">HWK02</strain>
    </source>
</reference>
<keyword evidence="5 9" id="KW-0479">Metal-binding</keyword>
<dbReference type="AlphaFoldDB" id="A0AA39QEB6"/>
<dbReference type="PANTHER" id="PTHR46300:SF7">
    <property type="entry name" value="P450, PUTATIVE (EUROFUNG)-RELATED"/>
    <property type="match status" value="1"/>
</dbReference>
<dbReference type="InterPro" id="IPR036396">
    <property type="entry name" value="Cyt_P450_sf"/>
</dbReference>
<accession>A0AA39QEB6</accession>
<dbReference type="Proteomes" id="UP001175228">
    <property type="component" value="Unassembled WGS sequence"/>
</dbReference>